<dbReference type="AlphaFoldDB" id="A0A067LKN3"/>
<name>A0A067LKN3_JATCU</name>
<gene>
    <name evidence="1" type="ORF">JCGZ_01399</name>
</gene>
<keyword evidence="2" id="KW-1185">Reference proteome</keyword>
<dbReference type="Proteomes" id="UP000027138">
    <property type="component" value="Unassembled WGS sequence"/>
</dbReference>
<organism evidence="1 2">
    <name type="scientific">Jatropha curcas</name>
    <name type="common">Barbados nut</name>
    <dbReference type="NCBI Taxonomy" id="180498"/>
    <lineage>
        <taxon>Eukaryota</taxon>
        <taxon>Viridiplantae</taxon>
        <taxon>Streptophyta</taxon>
        <taxon>Embryophyta</taxon>
        <taxon>Tracheophyta</taxon>
        <taxon>Spermatophyta</taxon>
        <taxon>Magnoliopsida</taxon>
        <taxon>eudicotyledons</taxon>
        <taxon>Gunneridae</taxon>
        <taxon>Pentapetalae</taxon>
        <taxon>rosids</taxon>
        <taxon>fabids</taxon>
        <taxon>Malpighiales</taxon>
        <taxon>Euphorbiaceae</taxon>
        <taxon>Crotonoideae</taxon>
        <taxon>Jatropheae</taxon>
        <taxon>Jatropha</taxon>
    </lineage>
</organism>
<evidence type="ECO:0000313" key="1">
    <source>
        <dbReference type="EMBL" id="KDP44899.1"/>
    </source>
</evidence>
<evidence type="ECO:0000313" key="2">
    <source>
        <dbReference type="Proteomes" id="UP000027138"/>
    </source>
</evidence>
<proteinExistence type="predicted"/>
<protein>
    <submittedName>
        <fullName evidence="1">Uncharacterized protein</fullName>
    </submittedName>
</protein>
<reference evidence="1 2" key="1">
    <citation type="journal article" date="2014" name="PLoS ONE">
        <title>Global Analysis of Gene Expression Profiles in Physic Nut (Jatropha curcas L.) Seedlings Exposed to Salt Stress.</title>
        <authorList>
            <person name="Zhang L."/>
            <person name="Zhang C."/>
            <person name="Wu P."/>
            <person name="Chen Y."/>
            <person name="Li M."/>
            <person name="Jiang H."/>
            <person name="Wu G."/>
        </authorList>
    </citation>
    <scope>NUCLEOTIDE SEQUENCE [LARGE SCALE GENOMIC DNA]</scope>
    <source>
        <strain evidence="2">cv. GZQX0401</strain>
        <tissue evidence="1">Young leaves</tissue>
    </source>
</reference>
<accession>A0A067LKN3</accession>
<dbReference type="EMBL" id="KK914240">
    <property type="protein sequence ID" value="KDP44899.1"/>
    <property type="molecule type" value="Genomic_DNA"/>
</dbReference>
<sequence>MSPWQGETSLVRYGEACLGAKREGSRGAARAQCCARLYARDRVVLEPGCGGSSYSRGILWCSFTSVGYCYSAGINSRGLLLKQDSQARIVILIGQGPLCIG</sequence>